<dbReference type="Gene3D" id="2.60.40.4130">
    <property type="match status" value="1"/>
</dbReference>
<dbReference type="Gene3D" id="3.40.50.200">
    <property type="entry name" value="Peptidase S8/S53 domain"/>
    <property type="match status" value="1"/>
</dbReference>
<evidence type="ECO:0000256" key="5">
    <source>
        <dbReference type="ARBA" id="ARBA00022729"/>
    </source>
</evidence>
<name>A0ABU8LI83_9MICO</name>
<dbReference type="InterPro" id="IPR002105">
    <property type="entry name" value="Dockerin_1_rpt"/>
</dbReference>
<feature type="active site" description="Charge relay system" evidence="8">
    <location>
        <position position="263"/>
    </location>
</feature>
<dbReference type="PANTHER" id="PTHR43806:SF65">
    <property type="entry name" value="SERINE PROTEASE APRX"/>
    <property type="match status" value="1"/>
</dbReference>
<accession>A0ABU8LI83</accession>
<dbReference type="InterPro" id="IPR023828">
    <property type="entry name" value="Peptidase_S8_Ser-AS"/>
</dbReference>
<evidence type="ECO:0000256" key="9">
    <source>
        <dbReference type="RuleBase" id="RU003355"/>
    </source>
</evidence>
<dbReference type="InterPro" id="IPR003137">
    <property type="entry name" value="PA_domain"/>
</dbReference>
<keyword evidence="3" id="KW-0964">Secreted</keyword>
<dbReference type="EMBL" id="JBBDGN010000003">
    <property type="protein sequence ID" value="MEJ1091033.1"/>
    <property type="molecule type" value="Genomic_DNA"/>
</dbReference>
<keyword evidence="2" id="KW-0134">Cell wall</keyword>
<dbReference type="Pfam" id="PF02225">
    <property type="entry name" value="PA"/>
    <property type="match status" value="1"/>
</dbReference>
<dbReference type="PANTHER" id="PTHR43806">
    <property type="entry name" value="PEPTIDASE S8"/>
    <property type="match status" value="1"/>
</dbReference>
<dbReference type="InterPro" id="IPR034213">
    <property type="entry name" value="S8_Vpr-like"/>
</dbReference>
<evidence type="ECO:0000259" key="11">
    <source>
        <dbReference type="PROSITE" id="PS51766"/>
    </source>
</evidence>
<evidence type="ECO:0000256" key="7">
    <source>
        <dbReference type="ARBA" id="ARBA00022825"/>
    </source>
</evidence>
<dbReference type="PROSITE" id="PS51892">
    <property type="entry name" value="SUBTILASE"/>
    <property type="match status" value="1"/>
</dbReference>
<dbReference type="PROSITE" id="PS00137">
    <property type="entry name" value="SUBTILASE_HIS"/>
    <property type="match status" value="1"/>
</dbReference>
<gene>
    <name evidence="12" type="ORF">WDU93_04940</name>
</gene>
<feature type="domain" description="Dockerin" evidence="11">
    <location>
        <begin position="1256"/>
        <end position="1320"/>
    </location>
</feature>
<keyword evidence="7 8" id="KW-0720">Serine protease</keyword>
<evidence type="ECO:0000256" key="2">
    <source>
        <dbReference type="ARBA" id="ARBA00022512"/>
    </source>
</evidence>
<comment type="caution">
    <text evidence="12">The sequence shown here is derived from an EMBL/GenBank/DDBJ whole genome shotgun (WGS) entry which is preliminary data.</text>
</comment>
<feature type="chain" id="PRO_5045333874" evidence="10">
    <location>
        <begin position="32"/>
        <end position="1339"/>
    </location>
</feature>
<dbReference type="InterPro" id="IPR015500">
    <property type="entry name" value="Peptidase_S8_subtilisin-rel"/>
</dbReference>
<sequence>MSPHPRRTAFGVTVAVTAMLGTLLVPASAFATALPDASEVLASTTAAERRALAAATSLAAPDEIHVADGVDLSSDTVAEYVVLLRQPVPATARALAALDGESLSQKDAEKAVAASQKRLQAAAKKQGLKVMQRYEDALNAVVVRAKGSELAGLLAAPDVASIWPNETIAVSLPAGDAETGLTGGGATYDEVAALHADGVDGRGVKVGVLDTGIDYNHPALKDAYRGGYDAVDGDDDPMESTYADWKASGRPEKVRGATYYTSHGTHVAGIIAGQDDTFGGRSAYGIAPGADIYGYRVLGPYGGGSTEDILEGMERALADGMDVVNMSLGGSYNDHRSPLSVAADNLTLAGVITVIAAGNDGEAGAATLGSPGTSALAITVGANDSPLTLATVRASVAHAAAELRLIAQKRDDASITSLAGQTFDLVDVGDGTATGYKGKVVTGKFVLIQRGTATFTDMVAGARNRGAAGAIVVNNREEGPIDVFLGESDSYVPMFGTTASDGAALRAALTEGSGEVTFGALDSIVTDADRLAGFSSRGPANGTTDIKPEITAPGVSVMSSVPTWDVDPKAEIPYSEAYGRKSGTSMATPFVSGLVALMVQEEPGLAPADVKTRLMNTADDLRDDSGVFESGAGQVDPRQAIAGTVDAQVIDELWMPAQRGSAAMDDITGALSLGMLPSRSSSTVSRTIEVTNRGSASQTYALTYDTEHGAGTGDIAESGIRVDLPSQVKVGAGKTKKVTVTVTVPEGVADGTYGAFVAVAVPGEKEPLRLPLGLRIDDAEISDFTTIKPVMTTSTDSFDPALKFSVGVATPTRTLDLFLADAETGEDIGYLGGIDPLLMRDGLRYGPFAWYGDYLPLTGDKNFPIGHKTVTVAPGAHILHLVGTDDSGTEFSRTVDFYVDTTAPTFTTAFDESTVNEFRQGQSGFTLTGSLVDPDVEAIRAAGIDIDQSDNLVQLFSANIMPYKAVHPATDGTVSTDITLLPSAVQSHRFLGTDAAGNIGRRVESMWFRESQPYVLGATDARVAAPGEQVTMSFTTRNADRFGQMRVEAYFNPRDTRVVKAVAQDAFAEYGRISGDMTITKTSASVSKLSVPVVFDGPKEYTGDDLPLIDLVFEVPDTIAAATTGFATVSTYVTRTDGSTPQMQRYFDTVEALAPTSRVTGGMYAQGLLGPDGALNPDIDLTAADVDATVTAADGTTAELHVSADGALDVGGLPVREEPWRLKITVPGHLTWNQPLDLAATAADGRSTGTTVSILPMLTAGDVNNDDVVDILDAIAVRDARGSANRSADIDLSGTVDSADLAFIERNFLVRNPTADEVPTPRMSHRGVTLDEVLAAFGG</sequence>
<evidence type="ECO:0000256" key="6">
    <source>
        <dbReference type="ARBA" id="ARBA00022801"/>
    </source>
</evidence>
<dbReference type="Proteomes" id="UP001366085">
    <property type="component" value="Unassembled WGS sequence"/>
</dbReference>
<feature type="signal peptide" evidence="10">
    <location>
        <begin position="1"/>
        <end position="31"/>
    </location>
</feature>
<dbReference type="PROSITE" id="PS51766">
    <property type="entry name" value="DOCKERIN"/>
    <property type="match status" value="1"/>
</dbReference>
<keyword evidence="5 10" id="KW-0732">Signal</keyword>
<evidence type="ECO:0000313" key="13">
    <source>
        <dbReference type="Proteomes" id="UP001366085"/>
    </source>
</evidence>
<evidence type="ECO:0000256" key="8">
    <source>
        <dbReference type="PROSITE-ProRule" id="PRU01240"/>
    </source>
</evidence>
<reference evidence="12 13" key="1">
    <citation type="submission" date="2024-02" db="EMBL/GenBank/DDBJ databases">
        <authorList>
            <person name="Saticioglu I.B."/>
        </authorList>
    </citation>
    <scope>NUCLEOTIDE SEQUENCE [LARGE SCALE GENOMIC DNA]</scope>
    <source>
        <strain evidence="12 13">Mu-43</strain>
    </source>
</reference>
<dbReference type="Pfam" id="PF00082">
    <property type="entry name" value="Peptidase_S8"/>
    <property type="match status" value="1"/>
</dbReference>
<keyword evidence="13" id="KW-1185">Reference proteome</keyword>
<dbReference type="SUPFAM" id="SSF52025">
    <property type="entry name" value="PA domain"/>
    <property type="match status" value="1"/>
</dbReference>
<dbReference type="PROSITE" id="PS00448">
    <property type="entry name" value="CLOS_CELLULOSOME_RPT"/>
    <property type="match status" value="1"/>
</dbReference>
<protein>
    <submittedName>
        <fullName evidence="12">S8 family serine peptidase</fullName>
    </submittedName>
</protein>
<dbReference type="InterPro" id="IPR022398">
    <property type="entry name" value="Peptidase_S8_His-AS"/>
</dbReference>
<dbReference type="InterPro" id="IPR016134">
    <property type="entry name" value="Dockerin_dom"/>
</dbReference>
<comment type="similarity">
    <text evidence="1 8 9">Belongs to the peptidase S8 family.</text>
</comment>
<dbReference type="Gene3D" id="3.50.30.30">
    <property type="match status" value="1"/>
</dbReference>
<feature type="active site" description="Charge relay system" evidence="8">
    <location>
        <position position="585"/>
    </location>
</feature>
<keyword evidence="4 8" id="KW-0645">Protease</keyword>
<dbReference type="PROSITE" id="PS00136">
    <property type="entry name" value="SUBTILASE_ASP"/>
    <property type="match status" value="1"/>
</dbReference>
<dbReference type="InterPro" id="IPR023827">
    <property type="entry name" value="Peptidase_S8_Asp-AS"/>
</dbReference>
<evidence type="ECO:0000313" key="12">
    <source>
        <dbReference type="EMBL" id="MEJ1091033.1"/>
    </source>
</evidence>
<proteinExistence type="inferred from homology"/>
<evidence type="ECO:0000256" key="4">
    <source>
        <dbReference type="ARBA" id="ARBA00022670"/>
    </source>
</evidence>
<dbReference type="CDD" id="cd02133">
    <property type="entry name" value="PA_C5a_like"/>
    <property type="match status" value="1"/>
</dbReference>
<dbReference type="PROSITE" id="PS00138">
    <property type="entry name" value="SUBTILASE_SER"/>
    <property type="match status" value="1"/>
</dbReference>
<evidence type="ECO:0000256" key="10">
    <source>
        <dbReference type="SAM" id="SignalP"/>
    </source>
</evidence>
<evidence type="ECO:0000256" key="1">
    <source>
        <dbReference type="ARBA" id="ARBA00011073"/>
    </source>
</evidence>
<keyword evidence="6 8" id="KW-0378">Hydrolase</keyword>
<organism evidence="12 13">
    <name type="scientific">Microbacterium istanbulense</name>
    <dbReference type="NCBI Taxonomy" id="3122049"/>
    <lineage>
        <taxon>Bacteria</taxon>
        <taxon>Bacillati</taxon>
        <taxon>Actinomycetota</taxon>
        <taxon>Actinomycetes</taxon>
        <taxon>Micrococcales</taxon>
        <taxon>Microbacteriaceae</taxon>
        <taxon>Microbacterium</taxon>
    </lineage>
</organism>
<dbReference type="SUPFAM" id="SSF63446">
    <property type="entry name" value="Type I dockerin domain"/>
    <property type="match status" value="1"/>
</dbReference>
<dbReference type="InterPro" id="IPR046450">
    <property type="entry name" value="PA_dom_sf"/>
</dbReference>
<dbReference type="RefSeq" id="WP_337318183.1">
    <property type="nucleotide sequence ID" value="NZ_JBBDGN010000003.1"/>
</dbReference>
<dbReference type="SUPFAM" id="SSF52743">
    <property type="entry name" value="Subtilisin-like"/>
    <property type="match status" value="1"/>
</dbReference>
<feature type="active site" description="Charge relay system" evidence="8">
    <location>
        <position position="210"/>
    </location>
</feature>
<dbReference type="PRINTS" id="PR00723">
    <property type="entry name" value="SUBTILISIN"/>
</dbReference>
<evidence type="ECO:0000256" key="3">
    <source>
        <dbReference type="ARBA" id="ARBA00022525"/>
    </source>
</evidence>
<dbReference type="InterPro" id="IPR000209">
    <property type="entry name" value="Peptidase_S8/S53_dom"/>
</dbReference>
<dbReference type="InterPro" id="IPR050131">
    <property type="entry name" value="Peptidase_S8_subtilisin-like"/>
</dbReference>
<dbReference type="CDD" id="cd07474">
    <property type="entry name" value="Peptidases_S8_subtilisin_Vpr-like"/>
    <property type="match status" value="1"/>
</dbReference>
<dbReference type="InterPro" id="IPR036852">
    <property type="entry name" value="Peptidase_S8/S53_dom_sf"/>
</dbReference>
<dbReference type="InterPro" id="IPR036439">
    <property type="entry name" value="Dockerin_dom_sf"/>
</dbReference>